<keyword evidence="2 5" id="KW-0808">Transferase</keyword>
<dbReference type="Pfam" id="PF01255">
    <property type="entry name" value="Prenyltransf"/>
    <property type="match status" value="1"/>
</dbReference>
<dbReference type="HAMAP" id="MF_01139">
    <property type="entry name" value="ISPT"/>
    <property type="match status" value="1"/>
</dbReference>
<dbReference type="InterPro" id="IPR001441">
    <property type="entry name" value="UPP_synth-like"/>
</dbReference>
<dbReference type="GO" id="GO:1904423">
    <property type="term" value="C:dehydrodolichyl diphosphate synthase complex"/>
    <property type="evidence" value="ECO:0007669"/>
    <property type="project" value="TreeGrafter"/>
</dbReference>
<dbReference type="InterPro" id="IPR036424">
    <property type="entry name" value="UPP_synth-like_sf"/>
</dbReference>
<dbReference type="GO" id="GO:0005783">
    <property type="term" value="C:endoplasmic reticulum"/>
    <property type="evidence" value="ECO:0007669"/>
    <property type="project" value="TreeGrafter"/>
</dbReference>
<evidence type="ECO:0000256" key="2">
    <source>
        <dbReference type="ARBA" id="ARBA00022679"/>
    </source>
</evidence>
<comment type="similarity">
    <text evidence="1 5">Belongs to the UPP synthase family.</text>
</comment>
<dbReference type="PANTHER" id="PTHR10291">
    <property type="entry name" value="DEHYDRODOLICHYL DIPHOSPHATE SYNTHASE FAMILY MEMBER"/>
    <property type="match status" value="1"/>
</dbReference>
<dbReference type="Proteomes" id="UP001177023">
    <property type="component" value="Unassembled WGS sequence"/>
</dbReference>
<dbReference type="AlphaFoldDB" id="A0AA36D743"/>
<dbReference type="EMBL" id="CATQJA010002663">
    <property type="protein sequence ID" value="CAJ0581305.1"/>
    <property type="molecule type" value="Genomic_DNA"/>
</dbReference>
<protein>
    <recommendedName>
        <fullName evidence="5">Alkyl transferase</fullName>
        <ecNumber evidence="5">2.5.1.-</ecNumber>
    </recommendedName>
</protein>
<dbReference type="FunFam" id="3.40.1180.10:FF:000005">
    <property type="entry name" value="Alkyl transferase"/>
    <property type="match status" value="1"/>
</dbReference>
<comment type="catalytic activity">
    <reaction evidence="4">
        <text>n isopentenyl diphosphate + (2E,6E)-farnesyl diphosphate = a di-trans,poly-cis-polyprenyl diphosphate + n diphosphate</text>
        <dbReference type="Rhea" id="RHEA:53008"/>
        <dbReference type="Rhea" id="RHEA-COMP:19494"/>
        <dbReference type="ChEBI" id="CHEBI:33019"/>
        <dbReference type="ChEBI" id="CHEBI:128769"/>
        <dbReference type="ChEBI" id="CHEBI:136960"/>
        <dbReference type="ChEBI" id="CHEBI:175763"/>
        <dbReference type="EC" id="2.5.1.87"/>
    </reaction>
</comment>
<reference evidence="6" key="1">
    <citation type="submission" date="2023-06" db="EMBL/GenBank/DDBJ databases">
        <authorList>
            <person name="Delattre M."/>
        </authorList>
    </citation>
    <scope>NUCLEOTIDE SEQUENCE</scope>
    <source>
        <strain evidence="6">AF72</strain>
    </source>
</reference>
<evidence type="ECO:0000256" key="4">
    <source>
        <dbReference type="ARBA" id="ARBA00047353"/>
    </source>
</evidence>
<dbReference type="SUPFAM" id="SSF64005">
    <property type="entry name" value="Undecaprenyl diphosphate synthase"/>
    <property type="match status" value="1"/>
</dbReference>
<evidence type="ECO:0000313" key="7">
    <source>
        <dbReference type="Proteomes" id="UP001177023"/>
    </source>
</evidence>
<dbReference type="PANTHER" id="PTHR10291:SF43">
    <property type="entry name" value="DEHYDRODOLICHYL DIPHOSPHATE SYNTHASE COMPLEX SUBUNIT DHDDS"/>
    <property type="match status" value="1"/>
</dbReference>
<evidence type="ECO:0000256" key="5">
    <source>
        <dbReference type="RuleBase" id="RU363018"/>
    </source>
</evidence>
<feature type="non-terminal residue" evidence="6">
    <location>
        <position position="1"/>
    </location>
</feature>
<gene>
    <name evidence="6" type="ORF">MSPICULIGERA_LOCUS19469</name>
</gene>
<dbReference type="GO" id="GO:0045547">
    <property type="term" value="F:ditrans,polycis-polyprenyl diphosphate synthase [(2E,6E)-farnesyl diphosphate specific] activity"/>
    <property type="evidence" value="ECO:0007669"/>
    <property type="project" value="UniProtKB-EC"/>
</dbReference>
<dbReference type="NCBIfam" id="TIGR00055">
    <property type="entry name" value="uppS"/>
    <property type="match status" value="1"/>
</dbReference>
<evidence type="ECO:0000256" key="3">
    <source>
        <dbReference type="ARBA" id="ARBA00022842"/>
    </source>
</evidence>
<sequence length="303" mass="35492">MVAEEVAAYKPISWWHEEKPSWARQLTLKFLKLNGPIPNHVAVIMDGNRRYARGHHMATVVKGHERGFLQLQKVLCWCRDMGIHEVTVYAFSIENFKRSQEEVDGLMDLAEEQFAKLLQESDELDDKKVCFRFWGRLELLRPTLRRLLVEVERRTANYSRSILNICIAYTAKDEALRAAQLIKTASEAGLIDDQQVNMPVLRECMDSRRSLDPDLIIRTSGEQRWSDFMLIQGCFTHVHFSNVLWPEFEHRHLFWAIYDYQRHCRGIQALPHCDDLPSDCVPDELQDFIAARHEKRLQSLLDD</sequence>
<evidence type="ECO:0000256" key="1">
    <source>
        <dbReference type="ARBA" id="ARBA00005432"/>
    </source>
</evidence>
<keyword evidence="7" id="KW-1185">Reference proteome</keyword>
<evidence type="ECO:0000313" key="6">
    <source>
        <dbReference type="EMBL" id="CAJ0581305.1"/>
    </source>
</evidence>
<dbReference type="EC" id="2.5.1.-" evidence="5"/>
<dbReference type="CDD" id="cd00475">
    <property type="entry name" value="Cis_IPPS"/>
    <property type="match status" value="1"/>
</dbReference>
<comment type="caution">
    <text evidence="6">The sequence shown here is derived from an EMBL/GenBank/DDBJ whole genome shotgun (WGS) entry which is preliminary data.</text>
</comment>
<name>A0AA36D743_9BILA</name>
<keyword evidence="3" id="KW-0460">Magnesium</keyword>
<proteinExistence type="inferred from homology"/>
<accession>A0AA36D743</accession>
<dbReference type="Gene3D" id="3.40.1180.10">
    <property type="entry name" value="Decaprenyl diphosphate synthase-like"/>
    <property type="match status" value="1"/>
</dbReference>
<dbReference type="GO" id="GO:0016094">
    <property type="term" value="P:polyprenol biosynthetic process"/>
    <property type="evidence" value="ECO:0007669"/>
    <property type="project" value="TreeGrafter"/>
</dbReference>
<organism evidence="6 7">
    <name type="scientific">Mesorhabditis spiculigera</name>
    <dbReference type="NCBI Taxonomy" id="96644"/>
    <lineage>
        <taxon>Eukaryota</taxon>
        <taxon>Metazoa</taxon>
        <taxon>Ecdysozoa</taxon>
        <taxon>Nematoda</taxon>
        <taxon>Chromadorea</taxon>
        <taxon>Rhabditida</taxon>
        <taxon>Rhabditina</taxon>
        <taxon>Rhabditomorpha</taxon>
        <taxon>Rhabditoidea</taxon>
        <taxon>Rhabditidae</taxon>
        <taxon>Mesorhabditinae</taxon>
        <taxon>Mesorhabditis</taxon>
    </lineage>
</organism>